<evidence type="ECO:0000313" key="4">
    <source>
        <dbReference type="Proteomes" id="UP001159428"/>
    </source>
</evidence>
<feature type="region of interest" description="Disordered" evidence="2">
    <location>
        <begin position="262"/>
        <end position="281"/>
    </location>
</feature>
<name>A0AAU9Y063_9CNID</name>
<reference evidence="3 4" key="1">
    <citation type="submission" date="2022-05" db="EMBL/GenBank/DDBJ databases">
        <authorList>
            <consortium name="Genoscope - CEA"/>
            <person name="William W."/>
        </authorList>
    </citation>
    <scope>NUCLEOTIDE SEQUENCE [LARGE SCALE GENOMIC DNA]</scope>
</reference>
<keyword evidence="1" id="KW-0175">Coiled coil</keyword>
<dbReference type="Proteomes" id="UP001159428">
    <property type="component" value="Unassembled WGS sequence"/>
</dbReference>
<dbReference type="EMBL" id="CALNXJ010000110">
    <property type="protein sequence ID" value="CAH3164877.1"/>
    <property type="molecule type" value="Genomic_DNA"/>
</dbReference>
<evidence type="ECO:0000313" key="3">
    <source>
        <dbReference type="EMBL" id="CAH3164877.1"/>
    </source>
</evidence>
<gene>
    <name evidence="3" type="ORF">PMEA_00003238</name>
</gene>
<evidence type="ECO:0000256" key="2">
    <source>
        <dbReference type="SAM" id="MobiDB-lite"/>
    </source>
</evidence>
<protein>
    <submittedName>
        <fullName evidence="3">Uncharacterized protein</fullName>
    </submittedName>
</protein>
<feature type="non-terminal residue" evidence="3">
    <location>
        <position position="281"/>
    </location>
</feature>
<accession>A0AAU9Y063</accession>
<dbReference type="AlphaFoldDB" id="A0AAU9Y063"/>
<feature type="coiled-coil region" evidence="1">
    <location>
        <begin position="65"/>
        <end position="99"/>
    </location>
</feature>
<keyword evidence="4" id="KW-1185">Reference proteome</keyword>
<sequence>MHFSRLSNALNEDISYKMNKNNSGDKESVRKSCSARIFDEVNVTNRSDENYHEPLEASHGARIMANESAREKEQLTQKIIHLETEINAKEKEIAFLKQTLFGTDKDIADLKGKLSQLKQNGQITQSDFVKQMASIDEKLQEARYNIAELEGGLNFTFQKNKTEAEESWSKPQIFNGKAYFDLQQSWFDTASNNGGCFKVENFPVSAKDLETIRNVKSTSRAFTEQAKGKDYFDLQPSWFDTLSQNAGCLEVENVPVKGKDLEAMKNVKSNSKAPTAEPAKG</sequence>
<comment type="caution">
    <text evidence="3">The sequence shown here is derived from an EMBL/GenBank/DDBJ whole genome shotgun (WGS) entry which is preliminary data.</text>
</comment>
<organism evidence="3 4">
    <name type="scientific">Pocillopora meandrina</name>
    <dbReference type="NCBI Taxonomy" id="46732"/>
    <lineage>
        <taxon>Eukaryota</taxon>
        <taxon>Metazoa</taxon>
        <taxon>Cnidaria</taxon>
        <taxon>Anthozoa</taxon>
        <taxon>Hexacorallia</taxon>
        <taxon>Scleractinia</taxon>
        <taxon>Astrocoeniina</taxon>
        <taxon>Pocilloporidae</taxon>
        <taxon>Pocillopora</taxon>
    </lineage>
</organism>
<evidence type="ECO:0000256" key="1">
    <source>
        <dbReference type="SAM" id="Coils"/>
    </source>
</evidence>
<proteinExistence type="predicted"/>